<evidence type="ECO:0000256" key="2">
    <source>
        <dbReference type="ARBA" id="ARBA00022737"/>
    </source>
</evidence>
<accession>A0A176W4W1</accession>
<keyword evidence="5" id="KW-1185">Reference proteome</keyword>
<proteinExistence type="predicted"/>
<dbReference type="EMBL" id="LVLJ01001777">
    <property type="protein sequence ID" value="OAE28060.1"/>
    <property type="molecule type" value="Genomic_DNA"/>
</dbReference>
<feature type="domain" description="F-box" evidence="3">
    <location>
        <begin position="97"/>
        <end position="133"/>
    </location>
</feature>
<dbReference type="PANTHER" id="PTHR46344:SF27">
    <property type="entry name" value="KELCH REPEAT SUPERFAMILY PROTEIN"/>
    <property type="match status" value="1"/>
</dbReference>
<organism evidence="4 5">
    <name type="scientific">Marchantia polymorpha subsp. ruderalis</name>
    <dbReference type="NCBI Taxonomy" id="1480154"/>
    <lineage>
        <taxon>Eukaryota</taxon>
        <taxon>Viridiplantae</taxon>
        <taxon>Streptophyta</taxon>
        <taxon>Embryophyta</taxon>
        <taxon>Marchantiophyta</taxon>
        <taxon>Marchantiopsida</taxon>
        <taxon>Marchantiidae</taxon>
        <taxon>Marchantiales</taxon>
        <taxon>Marchantiaceae</taxon>
        <taxon>Marchantia</taxon>
    </lineage>
</organism>
<dbReference type="Gene3D" id="1.20.1280.50">
    <property type="match status" value="1"/>
</dbReference>
<sequence length="366" mass="39772">MAEGGAANRTGAVLIPPTIVTVSGAFSASSCGELCQGALTGSRDLHSCPRADSVSFVAREILVPYYIESEDIDGASPRFLHELSAQMSVGVKGMEPKTGISDLPDEILQICFARLPLRHLPMVRVVCTRWRNLGSSQLLRCLRRSLGLTQTCTFVIKNEYISGSYRGLQVRDIDSRSLATDSIATLDGPQRLQFGAAGADGLIYILGGRSPLICRKSTLKAWIVYSRVDVYEPLNNCWFQLPPMRRARFGFAVGAFVNSVTSGSKLIVAGGFDGEGEALSVAEVFDFGLGHWTPIPSMCSMAGPCTGEVVEGKFYVQRANSKADSFEVYDPSVGRWTTHDAMINFCMLTFHMPDRYGAPQTVTVDL</sequence>
<gene>
    <name evidence="4" type="ORF">AXG93_3410s1030</name>
</gene>
<dbReference type="Pfam" id="PF00646">
    <property type="entry name" value="F-box"/>
    <property type="match status" value="1"/>
</dbReference>
<evidence type="ECO:0000256" key="1">
    <source>
        <dbReference type="ARBA" id="ARBA00022441"/>
    </source>
</evidence>
<keyword evidence="2" id="KW-0677">Repeat</keyword>
<keyword evidence="1" id="KW-0880">Kelch repeat</keyword>
<dbReference type="PROSITE" id="PS50181">
    <property type="entry name" value="FBOX"/>
    <property type="match status" value="1"/>
</dbReference>
<evidence type="ECO:0000313" key="4">
    <source>
        <dbReference type="EMBL" id="OAE28060.1"/>
    </source>
</evidence>
<dbReference type="SUPFAM" id="SSF81383">
    <property type="entry name" value="F-box domain"/>
    <property type="match status" value="1"/>
</dbReference>
<dbReference type="InterPro" id="IPR006652">
    <property type="entry name" value="Kelch_1"/>
</dbReference>
<protein>
    <recommendedName>
        <fullName evidence="3">F-box domain-containing protein</fullName>
    </recommendedName>
</protein>
<comment type="caution">
    <text evidence="4">The sequence shown here is derived from an EMBL/GenBank/DDBJ whole genome shotgun (WGS) entry which is preliminary data.</text>
</comment>
<dbReference type="InterPro" id="IPR036047">
    <property type="entry name" value="F-box-like_dom_sf"/>
</dbReference>
<dbReference type="Proteomes" id="UP000077202">
    <property type="component" value="Unassembled WGS sequence"/>
</dbReference>
<dbReference type="PANTHER" id="PTHR46344">
    <property type="entry name" value="OS02G0202900 PROTEIN"/>
    <property type="match status" value="1"/>
</dbReference>
<dbReference type="Pfam" id="PF01344">
    <property type="entry name" value="Kelch_1"/>
    <property type="match status" value="2"/>
</dbReference>
<evidence type="ECO:0000259" key="3">
    <source>
        <dbReference type="PROSITE" id="PS50181"/>
    </source>
</evidence>
<dbReference type="SMART" id="SM00612">
    <property type="entry name" value="Kelch"/>
    <property type="match status" value="2"/>
</dbReference>
<name>A0A176W4W1_MARPO</name>
<dbReference type="AlphaFoldDB" id="A0A176W4W1"/>
<evidence type="ECO:0000313" key="5">
    <source>
        <dbReference type="Proteomes" id="UP000077202"/>
    </source>
</evidence>
<dbReference type="InterPro" id="IPR015915">
    <property type="entry name" value="Kelch-typ_b-propeller"/>
</dbReference>
<dbReference type="SUPFAM" id="SSF117281">
    <property type="entry name" value="Kelch motif"/>
    <property type="match status" value="1"/>
</dbReference>
<dbReference type="Gene3D" id="2.120.10.80">
    <property type="entry name" value="Kelch-type beta propeller"/>
    <property type="match status" value="1"/>
</dbReference>
<dbReference type="InterPro" id="IPR001810">
    <property type="entry name" value="F-box_dom"/>
</dbReference>
<reference evidence="4" key="1">
    <citation type="submission" date="2016-03" db="EMBL/GenBank/DDBJ databases">
        <title>Mechanisms controlling the formation of the plant cell surface in tip-growing cells are functionally conserved among land plants.</title>
        <authorList>
            <person name="Honkanen S."/>
            <person name="Jones V.A."/>
            <person name="Morieri G."/>
            <person name="Champion C."/>
            <person name="Hetherington A.J."/>
            <person name="Kelly S."/>
            <person name="Saint-Marcoux D."/>
            <person name="Proust H."/>
            <person name="Prescott H."/>
            <person name="Dolan L."/>
        </authorList>
    </citation>
    <scope>NUCLEOTIDE SEQUENCE [LARGE SCALE GENOMIC DNA]</scope>
    <source>
        <tissue evidence="4">Whole gametophyte</tissue>
    </source>
</reference>
<dbReference type="SMART" id="SM00256">
    <property type="entry name" value="FBOX"/>
    <property type="match status" value="1"/>
</dbReference>